<evidence type="ECO:0000313" key="3">
    <source>
        <dbReference type="Proteomes" id="UP000198651"/>
    </source>
</evidence>
<sequence length="772" mass="89582">MCSYFSKTSSNISNVDDISDNSSNELRNSNEPMLPLDQSIGFSKKTDSSVDSLLRDLFPDLVEVNTKKVIGTGYDPEQVLEQPSTSYGGKQSIDIGYVESINQSSTSKEFCNTTTAIEPGTSYPNYKHLNQKTKSTIRGNRDKASHGQKSSYSALKRPYVKTEDKFNPEQKITVKELFDMEFVNDDQKNTRLESISTVEKKNTFQIYEKISMPEELRIVSPSHRISNIYYDRPVETIYEYAIKRIIIDDKESLRKVIVEEFKNKIEDKKFNLSHMDYTLTCSKIRKYVCGVVSPHINSIIHYADVFITPGMSITDVRDSCISNDTFFNKLRKCCKEISRDIDEMPLEEFLPIMQSNLSFGRGLILKTNISTIADKRKRRISQQLKNLIIDTLNNLPEKIVDVIKKFEIIDILSGMFVILHNVYVTKSLIMDIIETHDYVEKTMIENKSLQFNFALAKKKLKEALEKSIVLHEEKVFSLNKYTTELMLEHLLSDANSIYYKFNSKLFCYSQLWSFDNIRLIGVYRFAILTINVDTSYSRYIGKDSIKDYIVDIINAFMNKFEEEIKVEINPHEGMTMEEFEIAYISNERFFNRLRKHCITIINKLERSDKSIIYEVIGRNMRSKLSEKEENNLAKFLSQLLAYNISNIPEKISNSIRMLPRSHLVGEFFSLYHNVYVDNSSISKIRIFSESTQKEIASHTILSGHMDRFYNDSSKYTTVKNFIENRLGKLKKEIEKKIMIISNNKVSIAEEEIRNLILSKVKLELMIKLANNY</sequence>
<proteinExistence type="predicted"/>
<dbReference type="RefSeq" id="WP_092343613.1">
    <property type="nucleotide sequence ID" value="NZ_LN906597.1"/>
</dbReference>
<gene>
    <name evidence="2" type="ORF">Ark11_1007</name>
</gene>
<organism evidence="2 3">
    <name type="scientific">Candidatus Ichthyocystis hellenicum</name>
    <dbReference type="NCBI Taxonomy" id="1561003"/>
    <lineage>
        <taxon>Bacteria</taxon>
        <taxon>Pseudomonadati</taxon>
        <taxon>Pseudomonadota</taxon>
        <taxon>Betaproteobacteria</taxon>
        <taxon>Burkholderiales</taxon>
        <taxon>Candidatus Ichthyocystis</taxon>
    </lineage>
</organism>
<dbReference type="Proteomes" id="UP000198651">
    <property type="component" value="Chromosome I"/>
</dbReference>
<reference evidence="3" key="1">
    <citation type="submission" date="2015-11" db="EMBL/GenBank/DDBJ databases">
        <authorList>
            <person name="Seth-Smith H.M.B."/>
        </authorList>
    </citation>
    <scope>NUCLEOTIDE SEQUENCE [LARGE SCALE GENOMIC DNA]</scope>
    <source>
        <strain evidence="3">2013Ark11</strain>
    </source>
</reference>
<name>A0A0S4M4Q2_9BURK</name>
<accession>A0A0S4M4Q2</accession>
<dbReference type="EMBL" id="LN906597">
    <property type="protein sequence ID" value="CUT17826.1"/>
    <property type="molecule type" value="Genomic_DNA"/>
</dbReference>
<keyword evidence="3" id="KW-1185">Reference proteome</keyword>
<evidence type="ECO:0000256" key="1">
    <source>
        <dbReference type="SAM" id="MobiDB-lite"/>
    </source>
</evidence>
<feature type="compositionally biased region" description="Low complexity" evidence="1">
    <location>
        <begin position="9"/>
        <end position="24"/>
    </location>
</feature>
<feature type="region of interest" description="Disordered" evidence="1">
    <location>
        <begin position="1"/>
        <end position="41"/>
    </location>
</feature>
<protein>
    <submittedName>
        <fullName evidence="2">Uncharacterized protein</fullName>
    </submittedName>
</protein>
<dbReference type="AlphaFoldDB" id="A0A0S4M4Q2"/>
<evidence type="ECO:0000313" key="2">
    <source>
        <dbReference type="EMBL" id="CUT17826.1"/>
    </source>
</evidence>
<feature type="region of interest" description="Disordered" evidence="1">
    <location>
        <begin position="134"/>
        <end position="153"/>
    </location>
</feature>
<dbReference type="OrthoDB" id="9776369at2"/>